<accession>A0A1H2G8E1</accession>
<keyword evidence="8" id="KW-0411">Iron-sulfur</keyword>
<dbReference type="CDD" id="cd02803">
    <property type="entry name" value="OYE_like_FMN_family"/>
    <property type="match status" value="1"/>
</dbReference>
<dbReference type="SUPFAM" id="SSF52402">
    <property type="entry name" value="Adenine nucleotide alpha hydrolases-like"/>
    <property type="match status" value="1"/>
</dbReference>
<keyword evidence="4" id="KW-0288">FMN</keyword>
<evidence type="ECO:0000256" key="8">
    <source>
        <dbReference type="ARBA" id="ARBA00023014"/>
    </source>
</evidence>
<sequence>MKVFKNPNSDFHVLLWTNLRERSSLPVAVLCERTSKLFGIKFLSFLLLQINLPWPLYETQTSFMDQIRKKDMTAYPFLFSPLQVGGHQMKNRLIALPVHTGFAYPDGTVSSWLIDFYTRLADSGVAMVVVANTAVSADGVVSKFNLRIDKDKFIPGLSKLAKAIQNKGAIACLQLNHAGRFAKTSRPLLPSAVTSENLSFNVESLKDFMEFFPFEKRFSLTRYLLGQFNKWRQAMTCEDRARVIEDFGLSAARAYEAGFDMVELHGANGYLLCQYLSCFTNKIDSGFGGDFQERTTFPLAVIQSVKKNVPKNFPVGYRLIIREWVPQGIDLPEALAFAQVLEKNKIAYLSASAGTYNSIFSPAVLKSIAKTAYLKKDMAKLTAGVGIPTITSGRITTPLMADKLVKEGIADLIGLGRPLRTDPLWVAKAVDKNRKIIHCVNCNWCLKQVVLEQGFACSRWPEELRDRTRLEHQLMTRNYKPLWVICDIEDIYTFKKSLPLLIRAKKKNFFPTVLMLRQALQGRDVDQAQNKFIEWMKDVVDLNCSGDGTVNFVVKEHTGNLEKLVYDEICMGDYGQVFISSNSNEAWRDRLLYKQQGKVLARLCANIRQHKVIVPVDLSPATLLVMIFLRKTLMREKNFHISFVNVLTGKSSPVERQWEKMKKITKFKENIPLEFIRPENNMATNMTTNVILALVETIITRKYGTVIMGKRGLSGIKRWLLGSVSSGVLHRLTDQTLFLID</sequence>
<proteinExistence type="predicted"/>
<dbReference type="GO" id="GO:0051536">
    <property type="term" value="F:iron-sulfur cluster binding"/>
    <property type="evidence" value="ECO:0007669"/>
    <property type="project" value="UniProtKB-KW"/>
</dbReference>
<dbReference type="InterPro" id="IPR006016">
    <property type="entry name" value="UspA"/>
</dbReference>
<organism evidence="11 12">
    <name type="scientific">Desulfobacula phenolica</name>
    <dbReference type="NCBI Taxonomy" id="90732"/>
    <lineage>
        <taxon>Bacteria</taxon>
        <taxon>Pseudomonadati</taxon>
        <taxon>Thermodesulfobacteriota</taxon>
        <taxon>Desulfobacteria</taxon>
        <taxon>Desulfobacterales</taxon>
        <taxon>Desulfobacteraceae</taxon>
        <taxon>Desulfobacula</taxon>
    </lineage>
</organism>
<dbReference type="InterPro" id="IPR013785">
    <property type="entry name" value="Aldolase_TIM"/>
</dbReference>
<dbReference type="CDD" id="cd00293">
    <property type="entry name" value="USP-like"/>
    <property type="match status" value="1"/>
</dbReference>
<evidence type="ECO:0000256" key="7">
    <source>
        <dbReference type="ARBA" id="ARBA00023004"/>
    </source>
</evidence>
<dbReference type="GO" id="GO:0046872">
    <property type="term" value="F:metal ion binding"/>
    <property type="evidence" value="ECO:0007669"/>
    <property type="project" value="UniProtKB-KW"/>
</dbReference>
<evidence type="ECO:0000256" key="4">
    <source>
        <dbReference type="ARBA" id="ARBA00022643"/>
    </source>
</evidence>
<comment type="cofactor">
    <cofactor evidence="1">
        <name>FMN</name>
        <dbReference type="ChEBI" id="CHEBI:58210"/>
    </cofactor>
</comment>
<evidence type="ECO:0000313" key="11">
    <source>
        <dbReference type="EMBL" id="SDU15832.1"/>
    </source>
</evidence>
<dbReference type="SUPFAM" id="SSF51395">
    <property type="entry name" value="FMN-linked oxidoreductases"/>
    <property type="match status" value="1"/>
</dbReference>
<dbReference type="Pfam" id="PF00724">
    <property type="entry name" value="Oxidored_FMN"/>
    <property type="match status" value="1"/>
</dbReference>
<dbReference type="PANTHER" id="PTHR42917:SF2">
    <property type="entry name" value="2,4-DIENOYL-COA REDUCTASE [(2E)-ENOYL-COA-PRODUCING]"/>
    <property type="match status" value="1"/>
</dbReference>
<feature type="domain" description="UspA" evidence="9">
    <location>
        <begin position="677"/>
        <end position="731"/>
    </location>
</feature>
<evidence type="ECO:0000313" key="12">
    <source>
        <dbReference type="Proteomes" id="UP000199608"/>
    </source>
</evidence>
<gene>
    <name evidence="11" type="ORF">SAMN04487931_10558</name>
</gene>
<dbReference type="GO" id="GO:0016491">
    <property type="term" value="F:oxidoreductase activity"/>
    <property type="evidence" value="ECO:0007669"/>
    <property type="project" value="UniProtKB-KW"/>
</dbReference>
<dbReference type="Gene3D" id="3.40.50.620">
    <property type="entry name" value="HUPs"/>
    <property type="match status" value="1"/>
</dbReference>
<dbReference type="InterPro" id="IPR051793">
    <property type="entry name" value="NADH:flavin_oxidoreductase"/>
</dbReference>
<evidence type="ECO:0000259" key="10">
    <source>
        <dbReference type="Pfam" id="PF00724"/>
    </source>
</evidence>
<protein>
    <submittedName>
        <fullName evidence="11">2,4-dienoyl-CoA reductase (NADPH2)</fullName>
    </submittedName>
</protein>
<dbReference type="Gene3D" id="3.20.20.70">
    <property type="entry name" value="Aldolase class I"/>
    <property type="match status" value="1"/>
</dbReference>
<keyword evidence="12" id="KW-1185">Reference proteome</keyword>
<evidence type="ECO:0000256" key="3">
    <source>
        <dbReference type="ARBA" id="ARBA00022630"/>
    </source>
</evidence>
<evidence type="ECO:0000256" key="2">
    <source>
        <dbReference type="ARBA" id="ARBA00001966"/>
    </source>
</evidence>
<dbReference type="EMBL" id="FNLL01000005">
    <property type="protein sequence ID" value="SDU15832.1"/>
    <property type="molecule type" value="Genomic_DNA"/>
</dbReference>
<feature type="domain" description="NADH:flavin oxidoreductase/NADH oxidase N-terminal" evidence="10">
    <location>
        <begin position="78"/>
        <end position="430"/>
    </location>
</feature>
<keyword evidence="7" id="KW-0408">Iron</keyword>
<dbReference type="InterPro" id="IPR001155">
    <property type="entry name" value="OxRdtase_FMN_N"/>
</dbReference>
<name>A0A1H2G8E1_9BACT</name>
<dbReference type="RefSeq" id="WP_092233176.1">
    <property type="nucleotide sequence ID" value="NZ_FNLL01000005.1"/>
</dbReference>
<dbReference type="PANTHER" id="PTHR42917">
    <property type="entry name" value="2,4-DIENOYL-COA REDUCTASE"/>
    <property type="match status" value="1"/>
</dbReference>
<dbReference type="InterPro" id="IPR014729">
    <property type="entry name" value="Rossmann-like_a/b/a_fold"/>
</dbReference>
<evidence type="ECO:0000256" key="6">
    <source>
        <dbReference type="ARBA" id="ARBA00023002"/>
    </source>
</evidence>
<dbReference type="GO" id="GO:0010181">
    <property type="term" value="F:FMN binding"/>
    <property type="evidence" value="ECO:0007669"/>
    <property type="project" value="InterPro"/>
</dbReference>
<evidence type="ECO:0000256" key="5">
    <source>
        <dbReference type="ARBA" id="ARBA00022723"/>
    </source>
</evidence>
<reference evidence="12" key="1">
    <citation type="submission" date="2016-10" db="EMBL/GenBank/DDBJ databases">
        <authorList>
            <person name="Varghese N."/>
            <person name="Submissions S."/>
        </authorList>
    </citation>
    <scope>NUCLEOTIDE SEQUENCE [LARGE SCALE GENOMIC DNA]</scope>
    <source>
        <strain evidence="12">DSM 3384</strain>
    </source>
</reference>
<comment type="cofactor">
    <cofactor evidence="2">
        <name>[4Fe-4S] cluster</name>
        <dbReference type="ChEBI" id="CHEBI:49883"/>
    </cofactor>
</comment>
<keyword evidence="6" id="KW-0560">Oxidoreductase</keyword>
<keyword evidence="3" id="KW-0285">Flavoprotein</keyword>
<dbReference type="Pfam" id="PF00582">
    <property type="entry name" value="Usp"/>
    <property type="match status" value="1"/>
</dbReference>
<dbReference type="Proteomes" id="UP000199608">
    <property type="component" value="Unassembled WGS sequence"/>
</dbReference>
<evidence type="ECO:0000256" key="1">
    <source>
        <dbReference type="ARBA" id="ARBA00001917"/>
    </source>
</evidence>
<keyword evidence="5" id="KW-0479">Metal-binding</keyword>
<evidence type="ECO:0000259" key="9">
    <source>
        <dbReference type="Pfam" id="PF00582"/>
    </source>
</evidence>
<dbReference type="AlphaFoldDB" id="A0A1H2G8E1"/>